<feature type="domain" description="AAA+ ATPase" evidence="6">
    <location>
        <begin position="174"/>
        <end position="312"/>
    </location>
</feature>
<dbReference type="Gene3D" id="3.80.10.10">
    <property type="entry name" value="Ribonuclease Inhibitor"/>
    <property type="match status" value="7"/>
</dbReference>
<comment type="similarity">
    <text evidence="1">Belongs to the disease resistance NB-LRR family.</text>
</comment>
<sequence length="2352" mass="267306">MEAVATGAAANVSSEAAKGILHEVKRHMRYVIIYKKNVEKLEDKLKMLIAKRTSVQQDVDAAERNGEKIKADVLDWQNRVDKLITEEEKKLKALEVQAKNKCFFGLCPNIKSRYRLSRKAEEDATTFDDLIKGCQFDRVGYRDVPEAIVHTDFETFKSREKLFNEIMESLKDSTTSMIGVHGMPGVGKTSLVREVYRQGQEDKSYSVIMATVSQTPDIQRIQDEIADSLVLKLEEKSTVGRARRLFARLIQEKRVLIILDDIHKKLDLKDVGIPFESEHKGCKILLTSRNKHVLCNVMGARATKIFQLGDLDDEEAWEFFKKMAGDCVERADLRPTAIEVAKRCAGLPLAIATVARALQNKELFVWKDALRQLQRPYSEYPSEISAEVYSAIEFSINYLPSEDLKQTFLLCSLLRRNSRVEDLLRYAFGLGLINAVDTVDEGRDRLLTMLSTLKASCLLRDSPTGTNGQIIDVHDLTCIVAKSIVSKGNQVFVLNQDDVLTDWPDEESLKKLNKICLLHPSINRLPDRLNCPQLFLFLLFSKDHSQTLSDDFFKEATNLKVLDLTSMQFSSLPSSICLLTSLSTLCLDHCKLGEDITIIGGLKSLEILTLIESDIRVLPNEIGQLVKLKLLDVSRCAKLKIISAGVLSSLSRLEELYTCGTCIQWGQSSTASLADLHALPHLSTLEVQIPDALAAPQDFFQELHKLERYKIFIGKEWEWEWWWELLGNYQYSRTLKLRLSTGVDDLDRGIKKLLRKTEALHLDELKGLKIALQELTDEESLSNLKNLHIQNGLDTEYIINDENEFLQLRCLTLQSLPQLISFCPRHEAGATNSLPQHELPLFSEKIWFPCLEELRLKSINVTRLWHSQLSTASFSTYEKLTTLKIEGCRSLKQLFSFSMAKCLVHLTDFEIIGCNCLREVIFMEEIEEETQTTTSLSLFPRLKTLELKYLPLLIGFCSDFRTRVIEFPAMKSLTIDNCPEFVSFIRRSSMEDDQHISSEVLFDNKVAFPNLEKVCTYFLRKLKMIWQNPLPFPKLREIGIMGLPNSKCIWKNDPGSIFSFKKLSHIYVANCWSLKNVFPASIARDLPQLSDLFIFDCGVEEIVSQVEEGSDSETSVTFEFNQLSSLVLWSLPECKCFYPGRHTTKWPMLKELQANECGQMKIFGTQLITHSQQLDSPSPLFLVEKAFPNLQRLTLGYGYITMISGGQFSSSHFREIKAFKVEGNKGESVGFQISFLERFNNLEELCISRCEIREFFCTEGDPGNKWTYAGTLSTIRKIELISLCNLKDHLWKQDVRMDRILPNLETLEVHTCENLMSLGLSSASFQNLTTLDVWECRDMKYLDTCLAVQSLAKLKKLRIRDCVSMKEIVASEGDEATCQVIFSRLKSLELVNLHRLESFCSGNHTFGFPCLEELVVSGCPELEIFCKGVLSAPLLQSVEYGAGKGHWSGDLDSTIQQLHSTKVWYRGIEFFVLSEFSNSIEIWKEKSLDFRNLKVLEVEECSSLKYIFNVSMALELVQLTCLTVKKCPMMEYIIKKGAEETEMDTVSLPKLWKIKLKSCSELTSFCMGSIALQCPYLKSIEVNDCPKMYAMASPREVGGGEKTPFFNDKVGFFCSSIISLAAINSLMMQRLWVVQVFCVNLLSLILEGCHSLEYLFPSSLITNFAGLEQLSIVDCENMEEVIFTDESAAATAEEGITETYLFTKLTVLTLSTLPKLETFWHRDNSETDSPTLFNQKVVFPRLNRLIIQGIGKCEQIWHDEASMNSFYELNFLLVAACEKLLNIFPLNMVERLEKLQDVFILGCGSLEYIIGPDDESHAGTSTQSIELRSTTRFVFPKIRFMALGPLPKLKGFYSKLHTTEWPSLEKLILDECSKVETFAGEHINFQVHQTLFWVTQEAFPNLKELDLTGNGNMKEIWHGSLPNQYFFNLTSLVLADFPETSVTIQNCFIQSLPNLEKLSAERVALNGLFPSKGLGDEDEHAGTLANMKELRLSELSLTQVFCNLETLQALGCDQLKNLVPSSVSFKHLTTLQVSKCHEFRNLVTFTTAKSMVQLTRMTVTDCQMLEEIIASTADEVTDGIVFSQLESLELDCLPTLSRFCSGNYAMEFPSLEEVMIRQCPKMEIFTMGKLSTPMLQGLKSTEDEYVGRWEGDLNVTLQQLFVEKIFPSLEDLELSSINIQLAWKHKLLATHPYAQNLTCLTIEGCHNLNYLFSSSMVKSLLQLKKLNIENCENVENVVFVKGLTREETMNQKTFRVLEFLSLKDLPKLTRFCHGNYFEFPLLTSLSIQTCPTLKTFISDAEGNNSEIVSPALFDEKVVFACLEEVTIISVRNWRTIWQQQPTNGVKIHCANY</sequence>
<evidence type="ECO:0000313" key="7">
    <source>
        <dbReference type="EMBL" id="GMI79259.1"/>
    </source>
</evidence>
<keyword evidence="3" id="KW-0611">Plant defense</keyword>
<dbReference type="GO" id="GO:0006952">
    <property type="term" value="P:defense response"/>
    <property type="evidence" value="ECO:0007669"/>
    <property type="project" value="UniProtKB-KW"/>
</dbReference>
<organism evidence="7 8">
    <name type="scientific">Hibiscus trionum</name>
    <name type="common">Flower of an hour</name>
    <dbReference type="NCBI Taxonomy" id="183268"/>
    <lineage>
        <taxon>Eukaryota</taxon>
        <taxon>Viridiplantae</taxon>
        <taxon>Streptophyta</taxon>
        <taxon>Embryophyta</taxon>
        <taxon>Tracheophyta</taxon>
        <taxon>Spermatophyta</taxon>
        <taxon>Magnoliopsida</taxon>
        <taxon>eudicotyledons</taxon>
        <taxon>Gunneridae</taxon>
        <taxon>Pentapetalae</taxon>
        <taxon>rosids</taxon>
        <taxon>malvids</taxon>
        <taxon>Malvales</taxon>
        <taxon>Malvaceae</taxon>
        <taxon>Malvoideae</taxon>
        <taxon>Hibiscus</taxon>
    </lineage>
</organism>
<dbReference type="FunFam" id="3.40.50.300:FF:001091">
    <property type="entry name" value="Probable disease resistance protein At1g61300"/>
    <property type="match status" value="1"/>
</dbReference>
<dbReference type="Pfam" id="PF23247">
    <property type="entry name" value="LRR_RPS2"/>
    <property type="match status" value="9"/>
</dbReference>
<evidence type="ECO:0000259" key="6">
    <source>
        <dbReference type="SMART" id="SM00382"/>
    </source>
</evidence>
<dbReference type="InterPro" id="IPR003593">
    <property type="entry name" value="AAA+_ATPase"/>
</dbReference>
<dbReference type="GO" id="GO:0043531">
    <property type="term" value="F:ADP binding"/>
    <property type="evidence" value="ECO:0007669"/>
    <property type="project" value="InterPro"/>
</dbReference>
<dbReference type="Gene3D" id="3.40.50.300">
    <property type="entry name" value="P-loop containing nucleotide triphosphate hydrolases"/>
    <property type="match status" value="1"/>
</dbReference>
<dbReference type="InterPro" id="IPR050905">
    <property type="entry name" value="Plant_NBS-LRR"/>
</dbReference>
<dbReference type="SUPFAM" id="SSF52540">
    <property type="entry name" value="P-loop containing nucleoside triphosphate hydrolases"/>
    <property type="match status" value="1"/>
</dbReference>
<evidence type="ECO:0000256" key="5">
    <source>
        <dbReference type="SAM" id="Coils"/>
    </source>
</evidence>
<name>A0A9W7HKA8_HIBTR</name>
<gene>
    <name evidence="7" type="ORF">HRI_001595200</name>
</gene>
<dbReference type="Proteomes" id="UP001165190">
    <property type="component" value="Unassembled WGS sequence"/>
</dbReference>
<comment type="caution">
    <text evidence="7">The sequence shown here is derived from an EMBL/GenBank/DDBJ whole genome shotgun (WGS) entry which is preliminary data.</text>
</comment>
<dbReference type="InterPro" id="IPR002182">
    <property type="entry name" value="NB-ARC"/>
</dbReference>
<evidence type="ECO:0000313" key="8">
    <source>
        <dbReference type="Proteomes" id="UP001165190"/>
    </source>
</evidence>
<dbReference type="InterPro" id="IPR032675">
    <property type="entry name" value="LRR_dom_sf"/>
</dbReference>
<dbReference type="SUPFAM" id="SSF52047">
    <property type="entry name" value="RNI-like"/>
    <property type="match status" value="2"/>
</dbReference>
<dbReference type="SUPFAM" id="SSF52058">
    <property type="entry name" value="L domain-like"/>
    <property type="match status" value="3"/>
</dbReference>
<dbReference type="PANTHER" id="PTHR33463:SF198">
    <property type="entry name" value="RPP4C3"/>
    <property type="match status" value="1"/>
</dbReference>
<evidence type="ECO:0000256" key="3">
    <source>
        <dbReference type="ARBA" id="ARBA00022821"/>
    </source>
</evidence>
<feature type="coiled-coil region" evidence="5">
    <location>
        <begin position="31"/>
        <end position="97"/>
    </location>
</feature>
<dbReference type="PANTHER" id="PTHR33463">
    <property type="entry name" value="NB-ARC DOMAIN-CONTAINING PROTEIN-RELATED"/>
    <property type="match status" value="1"/>
</dbReference>
<dbReference type="Gene3D" id="1.10.8.430">
    <property type="entry name" value="Helical domain of apoptotic protease-activating factors"/>
    <property type="match status" value="1"/>
</dbReference>
<accession>A0A9W7HKA8</accession>
<dbReference type="EMBL" id="BSYR01000016">
    <property type="protein sequence ID" value="GMI79259.1"/>
    <property type="molecule type" value="Genomic_DNA"/>
</dbReference>
<evidence type="ECO:0000256" key="1">
    <source>
        <dbReference type="ARBA" id="ARBA00008894"/>
    </source>
</evidence>
<dbReference type="OrthoDB" id="996754at2759"/>
<dbReference type="Pfam" id="PF00931">
    <property type="entry name" value="NB-ARC"/>
    <property type="match status" value="1"/>
</dbReference>
<keyword evidence="5" id="KW-0175">Coiled coil</keyword>
<dbReference type="PRINTS" id="PR00364">
    <property type="entry name" value="DISEASERSIST"/>
</dbReference>
<evidence type="ECO:0000256" key="2">
    <source>
        <dbReference type="ARBA" id="ARBA00022741"/>
    </source>
</evidence>
<dbReference type="InterPro" id="IPR027417">
    <property type="entry name" value="P-loop_NTPase"/>
</dbReference>
<evidence type="ECO:0000256" key="4">
    <source>
        <dbReference type="ARBA" id="ARBA00022840"/>
    </source>
</evidence>
<proteinExistence type="inferred from homology"/>
<reference evidence="7" key="1">
    <citation type="submission" date="2023-05" db="EMBL/GenBank/DDBJ databases">
        <title>Genome and transcriptome analyses reveal genes involved in the formation of fine ridges on petal epidermal cells in Hibiscus trionum.</title>
        <authorList>
            <person name="Koshimizu S."/>
            <person name="Masuda S."/>
            <person name="Ishii T."/>
            <person name="Shirasu K."/>
            <person name="Hoshino A."/>
            <person name="Arita M."/>
        </authorList>
    </citation>
    <scope>NUCLEOTIDE SEQUENCE</scope>
    <source>
        <strain evidence="7">Hamamatsu line</strain>
    </source>
</reference>
<dbReference type="SMART" id="SM00382">
    <property type="entry name" value="AAA"/>
    <property type="match status" value="1"/>
</dbReference>
<keyword evidence="8" id="KW-1185">Reference proteome</keyword>
<keyword evidence="4" id="KW-0067">ATP-binding</keyword>
<dbReference type="InterPro" id="IPR057135">
    <property type="entry name" value="At4g27190-like_LRR"/>
</dbReference>
<keyword evidence="2" id="KW-0547">Nucleotide-binding</keyword>
<dbReference type="InterPro" id="IPR042197">
    <property type="entry name" value="Apaf_helical"/>
</dbReference>
<protein>
    <recommendedName>
        <fullName evidence="6">AAA+ ATPase domain-containing protein</fullName>
    </recommendedName>
</protein>
<dbReference type="GO" id="GO:0005524">
    <property type="term" value="F:ATP binding"/>
    <property type="evidence" value="ECO:0007669"/>
    <property type="project" value="UniProtKB-KW"/>
</dbReference>